<proteinExistence type="predicted"/>
<dbReference type="Gene3D" id="3.40.50.2000">
    <property type="entry name" value="Glycogen Phosphorylase B"/>
    <property type="match status" value="2"/>
</dbReference>
<dbReference type="GO" id="GO:0016757">
    <property type="term" value="F:glycosyltransferase activity"/>
    <property type="evidence" value="ECO:0007669"/>
    <property type="project" value="InterPro"/>
</dbReference>
<dbReference type="AlphaFoldDB" id="A0A0B0IF16"/>
<dbReference type="RefSeq" id="WP_034633190.1">
    <property type="nucleotide sequence ID" value="NZ_JRJU01000045.1"/>
</dbReference>
<gene>
    <name evidence="4" type="ORF">LQ50_22290</name>
</gene>
<evidence type="ECO:0000259" key="3">
    <source>
        <dbReference type="Pfam" id="PF13439"/>
    </source>
</evidence>
<evidence type="ECO:0000313" key="4">
    <source>
        <dbReference type="EMBL" id="KHF38261.1"/>
    </source>
</evidence>
<protein>
    <submittedName>
        <fullName evidence="4">Glycosyl transferase</fullName>
    </submittedName>
</protein>
<dbReference type="Proteomes" id="UP000030832">
    <property type="component" value="Unassembled WGS sequence"/>
</dbReference>
<keyword evidence="5" id="KW-1185">Reference proteome</keyword>
<dbReference type="STRING" id="333138.LQ50_22290"/>
<dbReference type="GO" id="GO:0009103">
    <property type="term" value="P:lipopolysaccharide biosynthetic process"/>
    <property type="evidence" value="ECO:0007669"/>
    <property type="project" value="TreeGrafter"/>
</dbReference>
<feature type="domain" description="Glycosyl transferase family 1" evidence="2">
    <location>
        <begin position="224"/>
        <end position="381"/>
    </location>
</feature>
<dbReference type="Pfam" id="PF13439">
    <property type="entry name" value="Glyco_transf_4"/>
    <property type="match status" value="1"/>
</dbReference>
<evidence type="ECO:0000259" key="2">
    <source>
        <dbReference type="Pfam" id="PF00534"/>
    </source>
</evidence>
<organism evidence="4 5">
    <name type="scientific">Halalkalibacter okhensis</name>
    <dbReference type="NCBI Taxonomy" id="333138"/>
    <lineage>
        <taxon>Bacteria</taxon>
        <taxon>Bacillati</taxon>
        <taxon>Bacillota</taxon>
        <taxon>Bacilli</taxon>
        <taxon>Bacillales</taxon>
        <taxon>Bacillaceae</taxon>
        <taxon>Halalkalibacter</taxon>
    </lineage>
</organism>
<dbReference type="InterPro" id="IPR028098">
    <property type="entry name" value="Glyco_trans_4-like_N"/>
</dbReference>
<dbReference type="SUPFAM" id="SSF53756">
    <property type="entry name" value="UDP-Glycosyltransferase/glycogen phosphorylase"/>
    <property type="match status" value="1"/>
</dbReference>
<comment type="caution">
    <text evidence="4">The sequence shown here is derived from an EMBL/GenBank/DDBJ whole genome shotgun (WGS) entry which is preliminary data.</text>
</comment>
<evidence type="ECO:0000256" key="1">
    <source>
        <dbReference type="ARBA" id="ARBA00022679"/>
    </source>
</evidence>
<keyword evidence="1 4" id="KW-0808">Transferase</keyword>
<name>A0A0B0IF16_9BACI</name>
<sequence length="414" mass="47501">MKVLQINTVCGIGSTGRIATDIHNILNQKGYESYIAYGRDYSQNCETTIKIGGNLDIYEHVALTRVFDKHGFGSFRSTKDFIQKVKRINPDIIHLHNIHGYYINIELLFNYLKEVNKPIVWTLHDCWAFTGHCSHFDYIGCNKWKSACYSCPQKSEYPKSVLFDNSKENYIMKKELFTGIENLTIVTPSKWLGDLVRDSYLKSYPVRVINNGVDLNVFKPTNSNFRSKYNIKNKFIILGVASVWGERKGFDQFLKLSEKLEHDQVIVLVGVTENQKKKLPENIIGITRTNDIYELAEIYTASDVLVNPTLEDNFPTVNIESLACGTPVMTYCTGGSTESIDDSCGVVIEKENLNELVESIGHLKNRKLEISSNDCIERARNLYDKWEKYNEYVTLYEEVLPQLSSEKIFELKNI</sequence>
<dbReference type="EMBL" id="JRJU01000045">
    <property type="protein sequence ID" value="KHF38261.1"/>
    <property type="molecule type" value="Genomic_DNA"/>
</dbReference>
<dbReference type="eggNOG" id="COG0297">
    <property type="taxonomic scope" value="Bacteria"/>
</dbReference>
<reference evidence="4 5" key="1">
    <citation type="submission" date="2014-09" db="EMBL/GenBank/DDBJ databases">
        <title>Genome sequencing and annotation of Bacillus Okhensis strain Kh10-101T.</title>
        <authorList>
            <person name="Prakash J.S."/>
        </authorList>
    </citation>
    <scope>NUCLEOTIDE SEQUENCE [LARGE SCALE GENOMIC DNA]</scope>
    <source>
        <strain evidence="5">Kh10-101T</strain>
    </source>
</reference>
<dbReference type="PANTHER" id="PTHR46401">
    <property type="entry name" value="GLYCOSYLTRANSFERASE WBBK-RELATED"/>
    <property type="match status" value="1"/>
</dbReference>
<dbReference type="OrthoDB" id="9768685at2"/>
<accession>A0A0B0IF16</accession>
<dbReference type="Pfam" id="PF00534">
    <property type="entry name" value="Glycos_transf_1"/>
    <property type="match status" value="1"/>
</dbReference>
<evidence type="ECO:0000313" key="5">
    <source>
        <dbReference type="Proteomes" id="UP000030832"/>
    </source>
</evidence>
<dbReference type="InterPro" id="IPR001296">
    <property type="entry name" value="Glyco_trans_1"/>
</dbReference>
<dbReference type="PANTHER" id="PTHR46401:SF2">
    <property type="entry name" value="GLYCOSYLTRANSFERASE WBBK-RELATED"/>
    <property type="match status" value="1"/>
</dbReference>
<feature type="domain" description="Glycosyltransferase subfamily 4-like N-terminal" evidence="3">
    <location>
        <begin position="18"/>
        <end position="216"/>
    </location>
</feature>